<dbReference type="Proteomes" id="UP000607796">
    <property type="component" value="Unassembled WGS sequence"/>
</dbReference>
<comment type="caution">
    <text evidence="1">The sequence shown here is derived from an EMBL/GenBank/DDBJ whole genome shotgun (WGS) entry which is preliminary data.</text>
</comment>
<sequence>MSLDLVDVVVYLEDNEPLHLARLLVLLRAFVKEDSSAIEGITKLAKLDFLLRYPAYFEMALIARGVRKERIGILEAERNTIESSMVRYRFGPWDHRYRKFLNILASKGLVTLRTSGRKISIDLTDVGLEVAGQIASDPDFKAMAVRADLLSRELNLTATNLMNFIYETFPELHNMEFNDEINAQGLISNV</sequence>
<dbReference type="RefSeq" id="WP_194136458.1">
    <property type="nucleotide sequence ID" value="NZ_JADFFK010000017.1"/>
</dbReference>
<evidence type="ECO:0008006" key="3">
    <source>
        <dbReference type="Google" id="ProtNLM"/>
    </source>
</evidence>
<accession>A0ABR9X6G8</accession>
<evidence type="ECO:0000313" key="1">
    <source>
        <dbReference type="EMBL" id="MBE9639156.1"/>
    </source>
</evidence>
<keyword evidence="2" id="KW-1185">Reference proteome</keyword>
<evidence type="ECO:0000313" key="2">
    <source>
        <dbReference type="Proteomes" id="UP000607796"/>
    </source>
</evidence>
<dbReference type="EMBL" id="JADFFK010000017">
    <property type="protein sequence ID" value="MBE9639156.1"/>
    <property type="molecule type" value="Genomic_DNA"/>
</dbReference>
<proteinExistence type="predicted"/>
<organism evidence="1 2">
    <name type="scientific">Salipiger mangrovisoli</name>
    <dbReference type="NCBI Taxonomy" id="2865933"/>
    <lineage>
        <taxon>Bacteria</taxon>
        <taxon>Pseudomonadati</taxon>
        <taxon>Pseudomonadota</taxon>
        <taxon>Alphaproteobacteria</taxon>
        <taxon>Rhodobacterales</taxon>
        <taxon>Roseobacteraceae</taxon>
        <taxon>Salipiger</taxon>
    </lineage>
</organism>
<name>A0ABR9X6G8_9RHOB</name>
<reference evidence="1 2" key="1">
    <citation type="journal article" date="2021" name="Int. J. Syst. Evol. Microbiol.">
        <title>Salipiger mangrovisoli sp. nov., isolated from mangrove soil and the proposal for the reclassification of Paraphaeobacter pallidus as Salipiger pallidus comb. nov.</title>
        <authorList>
            <person name="Du J."/>
            <person name="Liu Y."/>
            <person name="Pei T."/>
            <person name="Deng M.R."/>
            <person name="Zhu H."/>
        </authorList>
    </citation>
    <scope>NUCLEOTIDE SEQUENCE [LARGE SCALE GENOMIC DNA]</scope>
    <source>
        <strain evidence="1 2">6D45A</strain>
    </source>
</reference>
<gene>
    <name evidence="1" type="ORF">IQ782_20070</name>
</gene>
<protein>
    <recommendedName>
        <fullName evidence="3">HTH marR-type domain-containing protein</fullName>
    </recommendedName>
</protein>